<dbReference type="PROSITE" id="PS50937">
    <property type="entry name" value="HTH_MERR_2"/>
    <property type="match status" value="1"/>
</dbReference>
<dbReference type="Proteomes" id="UP000051733">
    <property type="component" value="Unassembled WGS sequence"/>
</dbReference>
<dbReference type="EMBL" id="AYYY01000061">
    <property type="protein sequence ID" value="KRM60750.1"/>
    <property type="molecule type" value="Genomic_DNA"/>
</dbReference>
<feature type="domain" description="HTH merR-type" evidence="6">
    <location>
        <begin position="3"/>
        <end position="71"/>
    </location>
</feature>
<proteinExistence type="predicted"/>
<name>A0A0R2A0R7_9LACO</name>
<evidence type="ECO:0000256" key="3">
    <source>
        <dbReference type="ARBA" id="ARBA00023125"/>
    </source>
</evidence>
<dbReference type="PATRIC" id="fig|1423813.3.peg.242"/>
<dbReference type="OrthoDB" id="9811174at2"/>
<sequence length="138" mass="16515">METYTITEVAKMYDLAPSTLRYYERIGLLRDVDQENNHRIYNRQHLDKLNSILCFKNSGMSMKELQVLLQYKETGDDLNQILDLLNEHKEKVETQLAQLQKYQQHITQKVAFYSDIKTAEEHHMTLPDWNDYKPDYEV</sequence>
<accession>A0A0R2A0R7</accession>
<dbReference type="STRING" id="1423813.FC26_GL000232"/>
<dbReference type="AlphaFoldDB" id="A0A0R2A0R7"/>
<dbReference type="InterPro" id="IPR009061">
    <property type="entry name" value="DNA-bd_dom_put_sf"/>
</dbReference>
<keyword evidence="1" id="KW-0678">Repressor</keyword>
<keyword evidence="8" id="KW-1185">Reference proteome</keyword>
<organism evidence="7 8">
    <name type="scientific">Paucilactobacillus vaccinostercus DSM 20634</name>
    <dbReference type="NCBI Taxonomy" id="1423813"/>
    <lineage>
        <taxon>Bacteria</taxon>
        <taxon>Bacillati</taxon>
        <taxon>Bacillota</taxon>
        <taxon>Bacilli</taxon>
        <taxon>Lactobacillales</taxon>
        <taxon>Lactobacillaceae</taxon>
        <taxon>Paucilactobacillus</taxon>
    </lineage>
</organism>
<evidence type="ECO:0000259" key="6">
    <source>
        <dbReference type="PROSITE" id="PS50937"/>
    </source>
</evidence>
<keyword evidence="5" id="KW-0175">Coiled coil</keyword>
<dbReference type="PANTHER" id="PTHR30204:SF69">
    <property type="entry name" value="MERR-FAMILY TRANSCRIPTIONAL REGULATOR"/>
    <property type="match status" value="1"/>
</dbReference>
<reference evidence="7 8" key="1">
    <citation type="journal article" date="2015" name="Genome Announc.">
        <title>Expanding the biotechnology potential of lactobacilli through comparative genomics of 213 strains and associated genera.</title>
        <authorList>
            <person name="Sun Z."/>
            <person name="Harris H.M."/>
            <person name="McCann A."/>
            <person name="Guo C."/>
            <person name="Argimon S."/>
            <person name="Zhang W."/>
            <person name="Yang X."/>
            <person name="Jeffery I.B."/>
            <person name="Cooney J.C."/>
            <person name="Kagawa T.F."/>
            <person name="Liu W."/>
            <person name="Song Y."/>
            <person name="Salvetti E."/>
            <person name="Wrobel A."/>
            <person name="Rasinkangas P."/>
            <person name="Parkhill J."/>
            <person name="Rea M.C."/>
            <person name="O'Sullivan O."/>
            <person name="Ritari J."/>
            <person name="Douillard F.P."/>
            <person name="Paul Ross R."/>
            <person name="Yang R."/>
            <person name="Briner A.E."/>
            <person name="Felis G.E."/>
            <person name="de Vos W.M."/>
            <person name="Barrangou R."/>
            <person name="Klaenhammer T.R."/>
            <person name="Caufield P.W."/>
            <person name="Cui Y."/>
            <person name="Zhang H."/>
            <person name="O'Toole P.W."/>
        </authorList>
    </citation>
    <scope>NUCLEOTIDE SEQUENCE [LARGE SCALE GENOMIC DNA]</scope>
    <source>
        <strain evidence="7 8">DSM 20634</strain>
    </source>
</reference>
<dbReference type="GO" id="GO:0003677">
    <property type="term" value="F:DNA binding"/>
    <property type="evidence" value="ECO:0007669"/>
    <property type="project" value="UniProtKB-KW"/>
</dbReference>
<evidence type="ECO:0000256" key="1">
    <source>
        <dbReference type="ARBA" id="ARBA00022491"/>
    </source>
</evidence>
<comment type="caution">
    <text evidence="7">The sequence shown here is derived from an EMBL/GenBank/DDBJ whole genome shotgun (WGS) entry which is preliminary data.</text>
</comment>
<keyword evidence="2" id="KW-0805">Transcription regulation</keyword>
<dbReference type="Gene3D" id="1.10.1660.10">
    <property type="match status" value="1"/>
</dbReference>
<evidence type="ECO:0000256" key="5">
    <source>
        <dbReference type="SAM" id="Coils"/>
    </source>
</evidence>
<feature type="coiled-coil region" evidence="5">
    <location>
        <begin position="78"/>
        <end position="105"/>
    </location>
</feature>
<dbReference type="PANTHER" id="PTHR30204">
    <property type="entry name" value="REDOX-CYCLING DRUG-SENSING TRANSCRIPTIONAL ACTIVATOR SOXR"/>
    <property type="match status" value="1"/>
</dbReference>
<keyword evidence="3" id="KW-0238">DNA-binding</keyword>
<keyword evidence="4" id="KW-0804">Transcription</keyword>
<dbReference type="SMART" id="SM00422">
    <property type="entry name" value="HTH_MERR"/>
    <property type="match status" value="1"/>
</dbReference>
<dbReference type="InterPro" id="IPR047057">
    <property type="entry name" value="MerR_fam"/>
</dbReference>
<evidence type="ECO:0000313" key="7">
    <source>
        <dbReference type="EMBL" id="KRM60750.1"/>
    </source>
</evidence>
<evidence type="ECO:0000313" key="8">
    <source>
        <dbReference type="Proteomes" id="UP000051733"/>
    </source>
</evidence>
<dbReference type="Pfam" id="PF13411">
    <property type="entry name" value="MerR_1"/>
    <property type="match status" value="1"/>
</dbReference>
<gene>
    <name evidence="7" type="ORF">FC26_GL000232</name>
</gene>
<dbReference type="InterPro" id="IPR000551">
    <property type="entry name" value="MerR-type_HTH_dom"/>
</dbReference>
<evidence type="ECO:0000256" key="2">
    <source>
        <dbReference type="ARBA" id="ARBA00023015"/>
    </source>
</evidence>
<dbReference type="GO" id="GO:0003700">
    <property type="term" value="F:DNA-binding transcription factor activity"/>
    <property type="evidence" value="ECO:0007669"/>
    <property type="project" value="InterPro"/>
</dbReference>
<protein>
    <submittedName>
        <fullName evidence="7">MerR family transcriptional regulator</fullName>
    </submittedName>
</protein>
<evidence type="ECO:0000256" key="4">
    <source>
        <dbReference type="ARBA" id="ARBA00023163"/>
    </source>
</evidence>
<dbReference type="RefSeq" id="WP_057779966.1">
    <property type="nucleotide sequence ID" value="NZ_AYYY01000061.1"/>
</dbReference>
<dbReference type="SUPFAM" id="SSF46955">
    <property type="entry name" value="Putative DNA-binding domain"/>
    <property type="match status" value="1"/>
</dbReference>
<dbReference type="CDD" id="cd01109">
    <property type="entry name" value="HTH_YyaN"/>
    <property type="match status" value="1"/>
</dbReference>